<evidence type="ECO:0000313" key="7">
    <source>
        <dbReference type="Proteomes" id="UP000419144"/>
    </source>
</evidence>
<feature type="transmembrane region" description="Helical" evidence="4">
    <location>
        <begin position="560"/>
        <end position="580"/>
    </location>
</feature>
<dbReference type="Pfam" id="PF00201">
    <property type="entry name" value="UDPGT"/>
    <property type="match status" value="1"/>
</dbReference>
<dbReference type="SUPFAM" id="SSF53756">
    <property type="entry name" value="UDP-Glycosyltransferase/glycogen phosphorylase"/>
    <property type="match status" value="1"/>
</dbReference>
<comment type="caution">
    <text evidence="6">The sequence shown here is derived from an EMBL/GenBank/DDBJ whole genome shotgun (WGS) entry which is preliminary data.</text>
</comment>
<dbReference type="InterPro" id="IPR050271">
    <property type="entry name" value="UDP-glycosyltransferase"/>
</dbReference>
<keyword evidence="2" id="KW-0808">Transferase</keyword>
<dbReference type="CDD" id="cd03784">
    <property type="entry name" value="GT1_Gtf-like"/>
    <property type="match status" value="1"/>
</dbReference>
<dbReference type="Gene3D" id="3.40.50.2000">
    <property type="entry name" value="Glycogen Phosphorylase B"/>
    <property type="match status" value="2"/>
</dbReference>
<evidence type="ECO:0000256" key="1">
    <source>
        <dbReference type="ARBA" id="ARBA00022676"/>
    </source>
</evidence>
<evidence type="ECO:0000256" key="5">
    <source>
        <dbReference type="SAM" id="SignalP"/>
    </source>
</evidence>
<keyword evidence="4" id="KW-0812">Transmembrane</keyword>
<dbReference type="OrthoDB" id="5835829at2759"/>
<feature type="chain" id="PRO_5025038384" description="UDP-glucoronosyl and UDP-glucosyl transferase" evidence="5">
    <location>
        <begin position="36"/>
        <end position="630"/>
    </location>
</feature>
<dbReference type="VEuPathDB" id="TriTrypDB:LtaPh_1404500"/>
<accession>A0A640KHV3</accession>
<feature type="compositionally biased region" description="Low complexity" evidence="3">
    <location>
        <begin position="612"/>
        <end position="623"/>
    </location>
</feature>
<evidence type="ECO:0000256" key="2">
    <source>
        <dbReference type="ARBA" id="ARBA00022679"/>
    </source>
</evidence>
<keyword evidence="7" id="KW-1185">Reference proteome</keyword>
<evidence type="ECO:0000313" key="6">
    <source>
        <dbReference type="EMBL" id="GET87069.1"/>
    </source>
</evidence>
<feature type="region of interest" description="Disordered" evidence="3">
    <location>
        <begin position="611"/>
        <end position="630"/>
    </location>
</feature>
<dbReference type="AlphaFoldDB" id="A0A640KHV3"/>
<organism evidence="6 7">
    <name type="scientific">Leishmania tarentolae</name>
    <name type="common">Sauroleishmania tarentolae</name>
    <dbReference type="NCBI Taxonomy" id="5689"/>
    <lineage>
        <taxon>Eukaryota</taxon>
        <taxon>Discoba</taxon>
        <taxon>Euglenozoa</taxon>
        <taxon>Kinetoplastea</taxon>
        <taxon>Metakinetoplastina</taxon>
        <taxon>Trypanosomatida</taxon>
        <taxon>Trypanosomatidae</taxon>
        <taxon>Leishmaniinae</taxon>
        <taxon>Leishmania</taxon>
        <taxon>lizard Leishmania</taxon>
    </lineage>
</organism>
<dbReference type="PANTHER" id="PTHR48043">
    <property type="entry name" value="EG:EG0003.4 PROTEIN-RELATED"/>
    <property type="match status" value="1"/>
</dbReference>
<gene>
    <name evidence="6" type="ORF">LtaPh_1404500</name>
</gene>
<dbReference type="EMBL" id="BLBS01000018">
    <property type="protein sequence ID" value="GET87069.1"/>
    <property type="molecule type" value="Genomic_DNA"/>
</dbReference>
<dbReference type="InterPro" id="IPR002213">
    <property type="entry name" value="UDP_glucos_trans"/>
</dbReference>
<evidence type="ECO:0000256" key="4">
    <source>
        <dbReference type="SAM" id="Phobius"/>
    </source>
</evidence>
<dbReference type="PANTHER" id="PTHR48043:SF145">
    <property type="entry name" value="FI06409P-RELATED"/>
    <property type="match status" value="1"/>
</dbReference>
<evidence type="ECO:0000256" key="3">
    <source>
        <dbReference type="SAM" id="MobiDB-lite"/>
    </source>
</evidence>
<keyword evidence="1" id="KW-0328">Glycosyltransferase</keyword>
<reference evidence="6" key="1">
    <citation type="submission" date="2019-11" db="EMBL/GenBank/DDBJ databases">
        <title>Leishmania tarentolae CDS.</title>
        <authorList>
            <person name="Goto Y."/>
            <person name="Yamagishi J."/>
        </authorList>
    </citation>
    <scope>NUCLEOTIDE SEQUENCE [LARGE SCALE GENOMIC DNA]</scope>
    <source>
        <strain evidence="6">Parrot Tar II</strain>
    </source>
</reference>
<dbReference type="GO" id="GO:0008194">
    <property type="term" value="F:UDP-glycosyltransferase activity"/>
    <property type="evidence" value="ECO:0007669"/>
    <property type="project" value="InterPro"/>
</dbReference>
<protein>
    <recommendedName>
        <fullName evidence="8">UDP-glucoronosyl and UDP-glucosyl transferase</fullName>
    </recommendedName>
</protein>
<keyword evidence="5" id="KW-0732">Signal</keyword>
<keyword evidence="4" id="KW-0472">Membrane</keyword>
<name>A0A640KHV3_LEITA</name>
<dbReference type="Proteomes" id="UP000419144">
    <property type="component" value="Unassembled WGS sequence"/>
</dbReference>
<proteinExistence type="predicted"/>
<evidence type="ECO:0008006" key="8">
    <source>
        <dbReference type="Google" id="ProtNLM"/>
    </source>
</evidence>
<keyword evidence="4" id="KW-1133">Transmembrane helix</keyword>
<feature type="signal peptide" evidence="5">
    <location>
        <begin position="1"/>
        <end position="35"/>
    </location>
</feature>
<sequence>MKVVSAFARGTARALPLMLALFVALAGWGTPLSQAQEIDNEELHVAGPVSVRTPWHVAPSAPSLYRAADEAPRLHVAVMSIPLWGHFKHLWAIAEEMAYRGHKVTCVVEKAVWCETLLRHSQHTAPLVLANISTAAYTQPMVEGNGPLDIQCVVLPPYKDVFTEQDFHAITSEKTSTIVSFQVLLKNLFKHHELALPDYARVLQAVHATLPLTTLLCDITTYACASVGLKMDLPVVNVFPFTAHMPVGLQAMLPAVGLAFPRRMTLRDRITNFAFKFAVAASSTSIMHRLNHVRAANGVPPFRDGYDVAGMYGPVIAPILWGLDIPQPLCPNIHQVGSLNTRDQRQPYRRQDLPLDLAAFMDGCSQGVVYVNWGTLGLPDSEVEDRLQDALVEVAPLCVVWKRLTASTRPPPPAARFYMTSWLPSTVAVLKHPNTRMFLTHCGITSLLESVEAAVPVIGFPLFADQADVCQRVKEAGIGLPASETKAFTRSDVVAVMAAVDENHDTMVRKLQKLRAIATAYGGPQRAADIIESRQYNLLIHRNTTLEVCVGLSDPLRIEYALAVWSIVLVVGGLVWMCVLHRLRERCLPIPAVWPMLWRVARPAKIQRGTDAAPPRAHAFPRPYKAHKQL</sequence>